<dbReference type="Proteomes" id="UP000024635">
    <property type="component" value="Unassembled WGS sequence"/>
</dbReference>
<reference evidence="2" key="1">
    <citation type="journal article" date="2015" name="Nat. Genet.">
        <title>The genome and transcriptome of the zoonotic hookworm Ancylostoma ceylanicum identify infection-specific gene families.</title>
        <authorList>
            <person name="Schwarz E.M."/>
            <person name="Hu Y."/>
            <person name="Antoshechkin I."/>
            <person name="Miller M.M."/>
            <person name="Sternberg P.W."/>
            <person name="Aroian R.V."/>
        </authorList>
    </citation>
    <scope>NUCLEOTIDE SEQUENCE</scope>
    <source>
        <strain evidence="2">HY135</strain>
    </source>
</reference>
<name>A0A016VIB6_9BILA</name>
<accession>A0A016VIB6</accession>
<comment type="caution">
    <text evidence="1">The sequence shown here is derived from an EMBL/GenBank/DDBJ whole genome shotgun (WGS) entry which is preliminary data.</text>
</comment>
<sequence>MLTFTFNLFTFRMLPHLSPAPSVVNNLRYYLRYCISPRAGFPARRHSVVAFRSTRPVCSERCRRRGGGGAGGRGWGGAGAYLEPRPPYIDSASSSASLQQQISGATNTWSIFP</sequence>
<dbReference type="EMBL" id="JARK01001345">
    <property type="protein sequence ID" value="EYC27364.1"/>
    <property type="molecule type" value="Genomic_DNA"/>
</dbReference>
<evidence type="ECO:0000313" key="1">
    <source>
        <dbReference type="EMBL" id="EYC27364.1"/>
    </source>
</evidence>
<keyword evidence="2" id="KW-1185">Reference proteome</keyword>
<protein>
    <submittedName>
        <fullName evidence="1">Uncharacterized protein</fullName>
    </submittedName>
</protein>
<proteinExistence type="predicted"/>
<dbReference type="AlphaFoldDB" id="A0A016VIB6"/>
<evidence type="ECO:0000313" key="2">
    <source>
        <dbReference type="Proteomes" id="UP000024635"/>
    </source>
</evidence>
<organism evidence="1 2">
    <name type="scientific">Ancylostoma ceylanicum</name>
    <dbReference type="NCBI Taxonomy" id="53326"/>
    <lineage>
        <taxon>Eukaryota</taxon>
        <taxon>Metazoa</taxon>
        <taxon>Ecdysozoa</taxon>
        <taxon>Nematoda</taxon>
        <taxon>Chromadorea</taxon>
        <taxon>Rhabditida</taxon>
        <taxon>Rhabditina</taxon>
        <taxon>Rhabditomorpha</taxon>
        <taxon>Strongyloidea</taxon>
        <taxon>Ancylostomatidae</taxon>
        <taxon>Ancylostomatinae</taxon>
        <taxon>Ancylostoma</taxon>
    </lineage>
</organism>
<gene>
    <name evidence="1" type="primary">Acey_s0009.g675</name>
    <name evidence="1" type="ORF">Y032_0009g675</name>
</gene>